<dbReference type="EMBL" id="MVBN01000003">
    <property type="protein sequence ID" value="OOK76944.1"/>
    <property type="molecule type" value="Genomic_DNA"/>
</dbReference>
<evidence type="ECO:0000313" key="3">
    <source>
        <dbReference type="Proteomes" id="UP000188532"/>
    </source>
</evidence>
<dbReference type="Proteomes" id="UP000188532">
    <property type="component" value="Unassembled WGS sequence"/>
</dbReference>
<proteinExistence type="predicted"/>
<dbReference type="EMBL" id="MVBM01000009">
    <property type="protein sequence ID" value="OOK66464.1"/>
    <property type="molecule type" value="Genomic_DNA"/>
</dbReference>
<evidence type="ECO:0000313" key="2">
    <source>
        <dbReference type="EMBL" id="OOK76944.1"/>
    </source>
</evidence>
<organism evidence="2 3">
    <name type="scientific">Mycobacterium kansasii</name>
    <dbReference type="NCBI Taxonomy" id="1768"/>
    <lineage>
        <taxon>Bacteria</taxon>
        <taxon>Bacillati</taxon>
        <taxon>Actinomycetota</taxon>
        <taxon>Actinomycetes</taxon>
        <taxon>Mycobacteriales</taxon>
        <taxon>Mycobacteriaceae</taxon>
        <taxon>Mycobacterium</taxon>
    </lineage>
</organism>
<protein>
    <submittedName>
        <fullName evidence="2">Uncharacterized protein</fullName>
    </submittedName>
</protein>
<evidence type="ECO:0000313" key="1">
    <source>
        <dbReference type="EMBL" id="OOK66464.1"/>
    </source>
</evidence>
<dbReference type="AlphaFoldDB" id="A0A1V3XCI3"/>
<evidence type="ECO:0000313" key="4">
    <source>
        <dbReference type="Proteomes" id="UP000189229"/>
    </source>
</evidence>
<gene>
    <name evidence="2" type="ORF">BZL29_3135</name>
    <name evidence="1" type="ORF">BZL30_8355</name>
</gene>
<reference evidence="3 4" key="1">
    <citation type="submission" date="2017-02" db="EMBL/GenBank/DDBJ databases">
        <title>Complete genome sequences of Mycobacterium kansasii strains isolated from rhesus macaques.</title>
        <authorList>
            <person name="Panda A."/>
            <person name="Nagaraj S."/>
            <person name="Zhao X."/>
            <person name="Tettelin H."/>
            <person name="Detolla L.J."/>
        </authorList>
    </citation>
    <scope>NUCLEOTIDE SEQUENCE [LARGE SCALE GENOMIC DNA]</scope>
    <source>
        <strain evidence="2 3">11-3469</strain>
        <strain evidence="1 4">11-3813</strain>
    </source>
</reference>
<name>A0A1V3XCI3_MYCKA</name>
<comment type="caution">
    <text evidence="2">The sequence shown here is derived from an EMBL/GenBank/DDBJ whole genome shotgun (WGS) entry which is preliminary data.</text>
</comment>
<accession>A0A1V3XCI3</accession>
<sequence>MADTGLGQVTRIAATRIWTALRCLGGGYGLAGTAQPEFAFGIGVKPISRQAFWLVTRFWVPAAVR</sequence>
<dbReference type="Proteomes" id="UP000189229">
    <property type="component" value="Unassembled WGS sequence"/>
</dbReference>